<name>A0A9P3G3E8_9APHY</name>
<sequence length="542" mass="57474">MSGRIDLSLDRIGELLTHLPTYTRPTCHIAGTNGKGSVSALLSSILSASSYSVGRFNSPHLAVVHDCITINDEAVLPSIYESTRKRVEATDREHGLNCSNFELLTATALVIFEEANVDIVVLEVGMGGRLDATNVIPDGCVLVSALTTVDLDHQSFLGTTVRDIAREKAAIARAGTPFVLGPQNPEHSAEVEAVARAVVEGVGASLVPAILPSARDRGSTLEGQLSTPTALKPSAFHSADGGTPFAQPVTFALPGIPDNPDFINALLPLQGEHQLDNLGTAVTMVSVLLDTPHPLDFKHRITAASISQGIQATRWRGRLSFHTIQLPLSDTPPRTAPTHEFVVLADGAHNAAASARLASFIGDALTAVTRPLQPPSPTLAARGPMEPAATPQPRDTPRRTLSLTYVLALSHSPPKTPLETLTPLLALDTPALGAHVRVITRVALPRFTPPHDMPWVASERPSALRDVVRALLPGAEVWTPEHEDRDVGGPQLRAALNWAAENHLRDAEADGGEGEGFIVIAGSLYLVADFYRVLSTAETGGP</sequence>
<organism evidence="8 9">
    <name type="scientific">Phanerochaete sordida</name>
    <dbReference type="NCBI Taxonomy" id="48140"/>
    <lineage>
        <taxon>Eukaryota</taxon>
        <taxon>Fungi</taxon>
        <taxon>Dikarya</taxon>
        <taxon>Basidiomycota</taxon>
        <taxon>Agaricomycotina</taxon>
        <taxon>Agaricomycetes</taxon>
        <taxon>Polyporales</taxon>
        <taxon>Phanerochaetaceae</taxon>
        <taxon>Phanerochaete</taxon>
    </lineage>
</organism>
<dbReference type="OrthoDB" id="5212574at2759"/>
<dbReference type="PANTHER" id="PTHR11136:SF0">
    <property type="entry name" value="DIHYDROFOLATE SYNTHETASE-RELATED"/>
    <property type="match status" value="1"/>
</dbReference>
<dbReference type="InterPro" id="IPR001645">
    <property type="entry name" value="Folylpolyglutamate_synth"/>
</dbReference>
<comment type="caution">
    <text evidence="8">The sequence shown here is derived from an EMBL/GenBank/DDBJ whole genome shotgun (WGS) entry which is preliminary data.</text>
</comment>
<dbReference type="Gene3D" id="3.90.190.20">
    <property type="entry name" value="Mur ligase, C-terminal domain"/>
    <property type="match status" value="1"/>
</dbReference>
<keyword evidence="6" id="KW-0460">Magnesium</keyword>
<dbReference type="GO" id="GO:0046872">
    <property type="term" value="F:metal ion binding"/>
    <property type="evidence" value="ECO:0007669"/>
    <property type="project" value="UniProtKB-KW"/>
</dbReference>
<dbReference type="EMBL" id="BPQB01000009">
    <property type="protein sequence ID" value="GJE88372.1"/>
    <property type="molecule type" value="Genomic_DNA"/>
</dbReference>
<dbReference type="GO" id="GO:0008841">
    <property type="term" value="F:dihydrofolate synthase activity"/>
    <property type="evidence" value="ECO:0007669"/>
    <property type="project" value="TreeGrafter"/>
</dbReference>
<proteinExistence type="inferred from homology"/>
<protein>
    <submittedName>
        <fullName evidence="8">Folylpolyglutamate synthase-like protein</fullName>
    </submittedName>
</protein>
<dbReference type="AlphaFoldDB" id="A0A9P3G3E8"/>
<evidence type="ECO:0000256" key="7">
    <source>
        <dbReference type="SAM" id="MobiDB-lite"/>
    </source>
</evidence>
<feature type="region of interest" description="Disordered" evidence="7">
    <location>
        <begin position="372"/>
        <end position="397"/>
    </location>
</feature>
<dbReference type="NCBIfam" id="TIGR01499">
    <property type="entry name" value="folC"/>
    <property type="match status" value="1"/>
</dbReference>
<dbReference type="PANTHER" id="PTHR11136">
    <property type="entry name" value="FOLYLPOLYGLUTAMATE SYNTHASE-RELATED"/>
    <property type="match status" value="1"/>
</dbReference>
<evidence type="ECO:0000313" key="9">
    <source>
        <dbReference type="Proteomes" id="UP000703269"/>
    </source>
</evidence>
<keyword evidence="2" id="KW-0436">Ligase</keyword>
<accession>A0A9P3G3E8</accession>
<dbReference type="GO" id="GO:0005739">
    <property type="term" value="C:mitochondrion"/>
    <property type="evidence" value="ECO:0007669"/>
    <property type="project" value="TreeGrafter"/>
</dbReference>
<evidence type="ECO:0000256" key="2">
    <source>
        <dbReference type="ARBA" id="ARBA00022598"/>
    </source>
</evidence>
<keyword evidence="9" id="KW-1185">Reference proteome</keyword>
<evidence type="ECO:0000256" key="1">
    <source>
        <dbReference type="ARBA" id="ARBA00008276"/>
    </source>
</evidence>
<evidence type="ECO:0000313" key="8">
    <source>
        <dbReference type="EMBL" id="GJE88372.1"/>
    </source>
</evidence>
<keyword evidence="4" id="KW-0547">Nucleotide-binding</keyword>
<dbReference type="InterPro" id="IPR018109">
    <property type="entry name" value="Folylpolyglutamate_synth_CS"/>
</dbReference>
<evidence type="ECO:0000256" key="3">
    <source>
        <dbReference type="ARBA" id="ARBA00022723"/>
    </source>
</evidence>
<dbReference type="InterPro" id="IPR036615">
    <property type="entry name" value="Mur_ligase_C_dom_sf"/>
</dbReference>
<dbReference type="GO" id="GO:0005524">
    <property type="term" value="F:ATP binding"/>
    <property type="evidence" value="ECO:0007669"/>
    <property type="project" value="UniProtKB-KW"/>
</dbReference>
<keyword evidence="3" id="KW-0479">Metal-binding</keyword>
<evidence type="ECO:0000256" key="5">
    <source>
        <dbReference type="ARBA" id="ARBA00022840"/>
    </source>
</evidence>
<evidence type="ECO:0000256" key="6">
    <source>
        <dbReference type="ARBA" id="ARBA00022842"/>
    </source>
</evidence>
<evidence type="ECO:0000256" key="4">
    <source>
        <dbReference type="ARBA" id="ARBA00022741"/>
    </source>
</evidence>
<dbReference type="Proteomes" id="UP000703269">
    <property type="component" value="Unassembled WGS sequence"/>
</dbReference>
<gene>
    <name evidence="8" type="ORF">PsYK624_044550</name>
</gene>
<dbReference type="PROSITE" id="PS01012">
    <property type="entry name" value="FOLYLPOLYGLU_SYNT_2"/>
    <property type="match status" value="1"/>
</dbReference>
<comment type="similarity">
    <text evidence="1">Belongs to the folylpolyglutamate synthase family.</text>
</comment>
<keyword evidence="5" id="KW-0067">ATP-binding</keyword>
<reference evidence="8 9" key="1">
    <citation type="submission" date="2021-08" db="EMBL/GenBank/DDBJ databases">
        <title>Draft Genome Sequence of Phanerochaete sordida strain YK-624.</title>
        <authorList>
            <person name="Mori T."/>
            <person name="Dohra H."/>
            <person name="Suzuki T."/>
            <person name="Kawagishi H."/>
            <person name="Hirai H."/>
        </authorList>
    </citation>
    <scope>NUCLEOTIDE SEQUENCE [LARGE SCALE GENOMIC DNA]</scope>
    <source>
        <strain evidence="8 9">YK-624</strain>
    </source>
</reference>
<dbReference type="Gene3D" id="3.40.1190.10">
    <property type="entry name" value="Mur-like, catalytic domain"/>
    <property type="match status" value="1"/>
</dbReference>
<dbReference type="InterPro" id="IPR036565">
    <property type="entry name" value="Mur-like_cat_sf"/>
</dbReference>
<dbReference type="GO" id="GO:0004326">
    <property type="term" value="F:tetrahydrofolylpolyglutamate synthase activity"/>
    <property type="evidence" value="ECO:0007669"/>
    <property type="project" value="InterPro"/>
</dbReference>
<dbReference type="GO" id="GO:0005829">
    <property type="term" value="C:cytosol"/>
    <property type="evidence" value="ECO:0007669"/>
    <property type="project" value="TreeGrafter"/>
</dbReference>
<dbReference type="SUPFAM" id="SSF53623">
    <property type="entry name" value="MurD-like peptide ligases, catalytic domain"/>
    <property type="match status" value="1"/>
</dbReference>